<dbReference type="InterPro" id="IPR019826">
    <property type="entry name" value="Carboxylesterase_B_AS"/>
</dbReference>
<dbReference type="InterPro" id="IPR002018">
    <property type="entry name" value="CarbesteraseB"/>
</dbReference>
<dbReference type="Pfam" id="PF00135">
    <property type="entry name" value="COesterase"/>
    <property type="match status" value="2"/>
</dbReference>
<evidence type="ECO:0000256" key="2">
    <source>
        <dbReference type="ARBA" id="ARBA00022801"/>
    </source>
</evidence>
<dbReference type="AlphaFoldDB" id="R4XAT3"/>
<feature type="chain" id="PRO_5005145427" description="Carboxylic ester hydrolase" evidence="3">
    <location>
        <begin position="18"/>
        <end position="505"/>
    </location>
</feature>
<dbReference type="ESTHER" id="tapde-r4xat3">
    <property type="family name" value="Fungal_carboxylesterase_lipase"/>
</dbReference>
<organism evidence="5 6">
    <name type="scientific">Taphrina deformans (strain PYCC 5710 / ATCC 11124 / CBS 356.35 / IMI 108563 / JCM 9778 / NBRC 8474)</name>
    <name type="common">Peach leaf curl fungus</name>
    <name type="synonym">Lalaria deformans</name>
    <dbReference type="NCBI Taxonomy" id="1097556"/>
    <lineage>
        <taxon>Eukaryota</taxon>
        <taxon>Fungi</taxon>
        <taxon>Dikarya</taxon>
        <taxon>Ascomycota</taxon>
        <taxon>Taphrinomycotina</taxon>
        <taxon>Taphrinomycetes</taxon>
        <taxon>Taphrinales</taxon>
        <taxon>Taphrinaceae</taxon>
        <taxon>Taphrina</taxon>
    </lineage>
</organism>
<accession>R4XAT3</accession>
<dbReference type="GO" id="GO:0052689">
    <property type="term" value="F:carboxylic ester hydrolase activity"/>
    <property type="evidence" value="ECO:0007669"/>
    <property type="project" value="TreeGrafter"/>
</dbReference>
<keyword evidence="3" id="KW-0732">Signal</keyword>
<evidence type="ECO:0000256" key="1">
    <source>
        <dbReference type="ARBA" id="ARBA00005964"/>
    </source>
</evidence>
<dbReference type="PANTHER" id="PTHR43918">
    <property type="entry name" value="ACETYLCHOLINESTERASE"/>
    <property type="match status" value="1"/>
</dbReference>
<dbReference type="SUPFAM" id="SSF53474">
    <property type="entry name" value="alpha/beta-Hydrolases"/>
    <property type="match status" value="1"/>
</dbReference>
<proteinExistence type="inferred from homology"/>
<dbReference type="PROSITE" id="PS00122">
    <property type="entry name" value="CARBOXYLESTERASE_B_1"/>
    <property type="match status" value="1"/>
</dbReference>
<name>R4XAT3_TAPDE</name>
<protein>
    <recommendedName>
        <fullName evidence="3">Carboxylic ester hydrolase</fullName>
        <ecNumber evidence="3">3.1.1.-</ecNumber>
    </recommendedName>
</protein>
<keyword evidence="2 3" id="KW-0378">Hydrolase</keyword>
<dbReference type="InterPro" id="IPR029058">
    <property type="entry name" value="AB_hydrolase_fold"/>
</dbReference>
<keyword evidence="6" id="KW-1185">Reference proteome</keyword>
<comment type="caution">
    <text evidence="5">The sequence shown here is derived from an EMBL/GenBank/DDBJ whole genome shotgun (WGS) entry which is preliminary data.</text>
</comment>
<dbReference type="OrthoDB" id="408631at2759"/>
<evidence type="ECO:0000313" key="5">
    <source>
        <dbReference type="EMBL" id="CCG82969.1"/>
    </source>
</evidence>
<evidence type="ECO:0000259" key="4">
    <source>
        <dbReference type="Pfam" id="PF00135"/>
    </source>
</evidence>
<dbReference type="Proteomes" id="UP000013776">
    <property type="component" value="Unassembled WGS sequence"/>
</dbReference>
<comment type="similarity">
    <text evidence="1 3">Belongs to the type-B carboxylesterase/lipase family.</text>
</comment>
<sequence length="505" mass="53748">MVSLLLAFLSQFYAITAQSTSNDTNLLVSTNVGVFQGFQATSEVRAWLGVPFGAATNGSRRFRPPQKARALPTTQIFNATRFGLGCPQNKGATYQGSRLIGGLSSVGNFSEGDDCLNLNIWSPVSNGTSTTLAPVLIWIYGGSGQFGGSAVPYYNGQNFVEAQKDVIVVSLNYRTNIFGFPSGSLPVLPLAQSNLGLLDQRMAIEWVYNNIRAFGGDPERITLFGESAGAGAIGAYAYAYEFDPIVQGLIMESGSEEVFSSQGTLNITLAQTAWQTVANNSGCPLINGNQDAQFVCLQNAPFTTVQAAVSNTSLSGNFNAQVDNVTLYSEAEFTRRRSSGGFAKLPVLIGTNKDEGTIIPVPGVSADLVTLYGFACPAAVVAQSRANYSVPAYIYKYVGQYPNLNPYPALGVYHSSEIPMVFGTYNLSTVAPATAQQILTSSQIQGAWAAFARDPSHGLTNYGWQQYMTNGSSVNVLGSNSSSVATFLPASNYTSGCSFLFPQLV</sequence>
<dbReference type="VEuPathDB" id="FungiDB:TAPDE_003105"/>
<evidence type="ECO:0000313" key="6">
    <source>
        <dbReference type="Proteomes" id="UP000013776"/>
    </source>
</evidence>
<feature type="signal peptide" evidence="3">
    <location>
        <begin position="1"/>
        <end position="17"/>
    </location>
</feature>
<feature type="domain" description="Carboxylesterase type B" evidence="4">
    <location>
        <begin position="27"/>
        <end position="359"/>
    </location>
</feature>
<dbReference type="EMBL" id="CAHR02000115">
    <property type="protein sequence ID" value="CCG82969.1"/>
    <property type="molecule type" value="Genomic_DNA"/>
</dbReference>
<feature type="domain" description="Carboxylesterase type B" evidence="4">
    <location>
        <begin position="366"/>
        <end position="486"/>
    </location>
</feature>
<gene>
    <name evidence="5" type="ORF">TAPDE_003105</name>
</gene>
<dbReference type="eggNOG" id="KOG4389">
    <property type="taxonomic scope" value="Eukaryota"/>
</dbReference>
<evidence type="ECO:0000256" key="3">
    <source>
        <dbReference type="RuleBase" id="RU361235"/>
    </source>
</evidence>
<reference evidence="5 6" key="1">
    <citation type="journal article" date="2013" name="MBio">
        <title>Genome sequencing of the plant pathogen Taphrina deformans, the causal agent of peach leaf curl.</title>
        <authorList>
            <person name="Cisse O.H."/>
            <person name="Almeida J.M.G.C.F."/>
            <person name="Fonseca A."/>
            <person name="Kumar A.A."/>
            <person name="Salojaervi J."/>
            <person name="Overmyer K."/>
            <person name="Hauser P.M."/>
            <person name="Pagni M."/>
        </authorList>
    </citation>
    <scope>NUCLEOTIDE SEQUENCE [LARGE SCALE GENOMIC DNA]</scope>
    <source>
        <strain evidence="6">PYCC 5710 / ATCC 11124 / CBS 356.35 / IMI 108563 / JCM 9778 / NBRC 8474</strain>
    </source>
</reference>
<dbReference type="Gene3D" id="3.40.50.1820">
    <property type="entry name" value="alpha/beta hydrolase"/>
    <property type="match status" value="2"/>
</dbReference>
<dbReference type="EC" id="3.1.1.-" evidence="3"/>
<dbReference type="InterPro" id="IPR050654">
    <property type="entry name" value="AChE-related_enzymes"/>
</dbReference>
<dbReference type="STRING" id="1097556.R4XAT3"/>
<dbReference type="PANTHER" id="PTHR43918:SF4">
    <property type="entry name" value="CARBOXYLIC ESTER HYDROLASE"/>
    <property type="match status" value="1"/>
</dbReference>